<evidence type="ECO:0000256" key="2">
    <source>
        <dbReference type="ARBA" id="ARBA00022679"/>
    </source>
</evidence>
<protein>
    <submittedName>
        <fullName evidence="6">GNAT family N-acetyltransferase</fullName>
    </submittedName>
</protein>
<dbReference type="InterPro" id="IPR036527">
    <property type="entry name" value="SCP2_sterol-bd_dom_sf"/>
</dbReference>
<dbReference type="Proteomes" id="UP000318693">
    <property type="component" value="Unassembled WGS sequence"/>
</dbReference>
<reference evidence="6 7" key="1">
    <citation type="submission" date="2019-07" db="EMBL/GenBank/DDBJ databases">
        <title>Georgenia wutianyii sp. nov. and Georgenia *** sp. nov. isolated from plateau pika (Ochotona curzoniae) in the Qinghai-Tibet plateau of China.</title>
        <authorList>
            <person name="Tian Z."/>
        </authorList>
    </citation>
    <scope>NUCLEOTIDE SEQUENCE [LARGE SCALE GENOMIC DNA]</scope>
    <source>
        <strain evidence="6 7">Z446</strain>
    </source>
</reference>
<dbReference type="HAMAP" id="MF_01812">
    <property type="entry name" value="Eis"/>
    <property type="match status" value="1"/>
</dbReference>
<dbReference type="GO" id="GO:0034069">
    <property type="term" value="F:aminoglycoside N-acetyltransferase activity"/>
    <property type="evidence" value="ECO:0007669"/>
    <property type="project" value="TreeGrafter"/>
</dbReference>
<dbReference type="PROSITE" id="PS51186">
    <property type="entry name" value="GNAT"/>
    <property type="match status" value="1"/>
</dbReference>
<keyword evidence="2 4" id="KW-0808">Transferase</keyword>
<feature type="binding site" evidence="4">
    <location>
        <begin position="98"/>
        <end position="100"/>
    </location>
    <ligand>
        <name>acetyl-CoA</name>
        <dbReference type="ChEBI" id="CHEBI:57288"/>
    </ligand>
</feature>
<feature type="active site" description="Proton acceptor; via carboxylate" evidence="4">
    <location>
        <position position="427"/>
    </location>
</feature>
<accession>A0A552WM30</accession>
<feature type="binding site" evidence="4">
    <location>
        <begin position="106"/>
        <end position="111"/>
    </location>
    <ligand>
        <name>acetyl-CoA</name>
        <dbReference type="ChEBI" id="CHEBI:57288"/>
    </ligand>
</feature>
<dbReference type="SUPFAM" id="SSF55718">
    <property type="entry name" value="SCP-like"/>
    <property type="match status" value="1"/>
</dbReference>
<dbReference type="AlphaFoldDB" id="A0A552WM30"/>
<dbReference type="EMBL" id="VJXR01000064">
    <property type="protein sequence ID" value="TRW43832.1"/>
    <property type="molecule type" value="Genomic_DNA"/>
</dbReference>
<dbReference type="InterPro" id="IPR000182">
    <property type="entry name" value="GNAT_dom"/>
</dbReference>
<dbReference type="Gene3D" id="3.40.630.30">
    <property type="match status" value="2"/>
</dbReference>
<dbReference type="InterPro" id="IPR041380">
    <property type="entry name" value="Acetyltransf_17"/>
</dbReference>
<comment type="similarity">
    <text evidence="1 4">Belongs to the acetyltransferase Eis family.</text>
</comment>
<dbReference type="Pfam" id="PF13527">
    <property type="entry name" value="Acetyltransf_9"/>
    <property type="match status" value="1"/>
</dbReference>
<evidence type="ECO:0000256" key="4">
    <source>
        <dbReference type="HAMAP-Rule" id="MF_01812"/>
    </source>
</evidence>
<keyword evidence="7" id="KW-1185">Reference proteome</keyword>
<evidence type="ECO:0000259" key="5">
    <source>
        <dbReference type="PROSITE" id="PS51186"/>
    </source>
</evidence>
<keyword evidence="3 4" id="KW-0012">Acyltransferase</keyword>
<name>A0A552WM30_9MICO</name>
<dbReference type="GO" id="GO:0030649">
    <property type="term" value="P:aminoglycoside antibiotic catabolic process"/>
    <property type="evidence" value="ECO:0007669"/>
    <property type="project" value="TreeGrafter"/>
</dbReference>
<dbReference type="PANTHER" id="PTHR37817:SF1">
    <property type="entry name" value="N-ACETYLTRANSFERASE EIS"/>
    <property type="match status" value="1"/>
</dbReference>
<dbReference type="InterPro" id="IPR016181">
    <property type="entry name" value="Acyl_CoA_acyltransferase"/>
</dbReference>
<dbReference type="SUPFAM" id="SSF55729">
    <property type="entry name" value="Acyl-CoA N-acyltransferases (Nat)"/>
    <property type="match status" value="1"/>
</dbReference>
<proteinExistence type="inferred from homology"/>
<dbReference type="InterPro" id="IPR025559">
    <property type="entry name" value="Eis_dom"/>
</dbReference>
<comment type="caution">
    <text evidence="4">Lacks conserved residue(s) required for the propagation of feature annotation.</text>
</comment>
<dbReference type="InterPro" id="IPR051554">
    <property type="entry name" value="Acetyltransferase_Eis"/>
</dbReference>
<evidence type="ECO:0000256" key="3">
    <source>
        <dbReference type="ARBA" id="ARBA00023315"/>
    </source>
</evidence>
<feature type="domain" description="N-acetyltransferase" evidence="5">
    <location>
        <begin position="15"/>
        <end position="158"/>
    </location>
</feature>
<evidence type="ECO:0000313" key="6">
    <source>
        <dbReference type="EMBL" id="TRW43832.1"/>
    </source>
</evidence>
<comment type="caution">
    <text evidence="6">The sequence shown here is derived from an EMBL/GenBank/DDBJ whole genome shotgun (WGS) entry which is preliminary data.</text>
</comment>
<sequence length="427" mass="45859">MPDLGALGVTLPAGYRLAELDDTGDREALLDIDRWAFADFTEPEDEAGWRWPLEPGRSVGIWDERGDVPRLVAAHSSYAFTLPVPGGQRVPTAGLTWVSVHPGHRRRGLARAMVVAHLHRSIARGEIVSALNAAEAGIYGRYGYGIATHHVHMTLPRRTDLREVPGSDDLVVELESADPDRHATLLQEVHAAVDRPGWITRDTPVLRRRPLLDRPSERRGAEALRIAVVRTAAGEPRGYAIFRRHSSWSDAHDPQGVVKVREAVALDAAAARALWGTLADLDLMSSVETGELATDDALRGLVVDHRAARAVEHDGVWLRLLDVPAALSARHYQAPVDVVLEVRDTLLPGNSGRWHLRGGPDAATVVPAARGADVALDVADLAAVYVGGTSLGALALAGRAREITPGTLAAASAAFGWPVAPAMSWGF</sequence>
<feature type="active site" description="Proton donor" evidence="4">
    <location>
        <position position="139"/>
    </location>
</feature>
<organism evidence="6 7">
    <name type="scientific">Georgenia yuyongxinii</name>
    <dbReference type="NCBI Taxonomy" id="2589797"/>
    <lineage>
        <taxon>Bacteria</taxon>
        <taxon>Bacillati</taxon>
        <taxon>Actinomycetota</taxon>
        <taxon>Actinomycetes</taxon>
        <taxon>Micrococcales</taxon>
        <taxon>Bogoriellaceae</taxon>
        <taxon>Georgenia</taxon>
    </lineage>
</organism>
<evidence type="ECO:0000256" key="1">
    <source>
        <dbReference type="ARBA" id="ARBA00009213"/>
    </source>
</evidence>
<gene>
    <name evidence="6" type="ORF">FJ693_16105</name>
</gene>
<dbReference type="NCBIfam" id="NF002367">
    <property type="entry name" value="PRK01346.1-4"/>
    <property type="match status" value="1"/>
</dbReference>
<dbReference type="Gene3D" id="3.30.1050.10">
    <property type="entry name" value="SCP2 sterol-binding domain"/>
    <property type="match status" value="1"/>
</dbReference>
<dbReference type="Pfam" id="PF17668">
    <property type="entry name" value="Acetyltransf_17"/>
    <property type="match status" value="1"/>
</dbReference>
<comment type="subunit">
    <text evidence="4">Homohexamer; trimer of dimers.</text>
</comment>
<dbReference type="InterPro" id="IPR022902">
    <property type="entry name" value="NAcTrfase_Eis"/>
</dbReference>
<evidence type="ECO:0000313" key="7">
    <source>
        <dbReference type="Proteomes" id="UP000318693"/>
    </source>
</evidence>
<dbReference type="PANTHER" id="PTHR37817">
    <property type="entry name" value="N-ACETYLTRANSFERASE EIS"/>
    <property type="match status" value="1"/>
</dbReference>
<dbReference type="Pfam" id="PF13530">
    <property type="entry name" value="SCP2_2"/>
    <property type="match status" value="1"/>
</dbReference>